<organism evidence="3 4">
    <name type="scientific">Coccomyxa viridis</name>
    <dbReference type="NCBI Taxonomy" id="1274662"/>
    <lineage>
        <taxon>Eukaryota</taxon>
        <taxon>Viridiplantae</taxon>
        <taxon>Chlorophyta</taxon>
        <taxon>core chlorophytes</taxon>
        <taxon>Trebouxiophyceae</taxon>
        <taxon>Trebouxiophyceae incertae sedis</taxon>
        <taxon>Coccomyxaceae</taxon>
        <taxon>Coccomyxa</taxon>
    </lineage>
</organism>
<feature type="region of interest" description="Disordered" evidence="1">
    <location>
        <begin position="420"/>
        <end position="471"/>
    </location>
</feature>
<comment type="caution">
    <text evidence="3">The sequence shown here is derived from an EMBL/GenBank/DDBJ whole genome shotgun (WGS) entry which is preliminary data.</text>
</comment>
<name>A0AAV1IE61_9CHLO</name>
<gene>
    <name evidence="3" type="ORF">CVIRNUC_007686</name>
</gene>
<feature type="domain" description="BZIP" evidence="2">
    <location>
        <begin position="280"/>
        <end position="330"/>
    </location>
</feature>
<dbReference type="InterPro" id="IPR004827">
    <property type="entry name" value="bZIP"/>
</dbReference>
<evidence type="ECO:0000256" key="1">
    <source>
        <dbReference type="SAM" id="MobiDB-lite"/>
    </source>
</evidence>
<feature type="compositionally biased region" description="Basic and acidic residues" evidence="1">
    <location>
        <begin position="293"/>
        <end position="311"/>
    </location>
</feature>
<keyword evidence="4" id="KW-1185">Reference proteome</keyword>
<sequence>MTASSVCLQAACVQGTDPYMQQWAAPDLVDLESLPMQPGSHGKHHSPMEDSITDFGGDNPDYLKLLEEDFMTSEQPTLTIFNESLTSHFLPPPVELDSPNLGKQGIAQHAPHSDTLTHDSHIQAPAPPHSLLNIQQRALPPINIKQPSRGHMHEVEREQQGGRPGRFEARARPQTAMPALHTVTTAPAHMPVLPGRPQEIPRTRSWPAASNLQPLQYARGAPVHEAQSHHPPPGRIRRTLAAEGQTHQREAMAEGSPGSPPKRKGKGGRQRAPPPDATVDPKKAKRIMANRESAARSKEKQKKNAERLDNEAKERGKRICAMRHHLEALHRRIVDRKHRLRALCAGIEGAMPDHDQEKKANSYWMRELIRLRDSIGISSRGPNAGNSGQRHCQLQHGHMEGPLNVHANCAYGSMAPMPFDESLPDGPYTPELEPFQAQDGDSLRLSDSFPKAFEGSSSPPERQVKSEQSVH</sequence>
<evidence type="ECO:0000259" key="2">
    <source>
        <dbReference type="Pfam" id="PF07716"/>
    </source>
</evidence>
<feature type="region of interest" description="Disordered" evidence="1">
    <location>
        <begin position="182"/>
        <end position="203"/>
    </location>
</feature>
<protein>
    <recommendedName>
        <fullName evidence="2">BZIP domain-containing protein</fullName>
    </recommendedName>
</protein>
<dbReference type="AlphaFoldDB" id="A0AAV1IE61"/>
<feature type="compositionally biased region" description="Basic and acidic residues" evidence="1">
    <location>
        <begin position="462"/>
        <end position="471"/>
    </location>
</feature>
<dbReference type="Proteomes" id="UP001314263">
    <property type="component" value="Unassembled WGS sequence"/>
</dbReference>
<feature type="region of interest" description="Disordered" evidence="1">
    <location>
        <begin position="243"/>
        <end position="311"/>
    </location>
</feature>
<feature type="region of interest" description="Disordered" evidence="1">
    <location>
        <begin position="105"/>
        <end position="127"/>
    </location>
</feature>
<dbReference type="EMBL" id="CAUYUE010000010">
    <property type="protein sequence ID" value="CAK0784482.1"/>
    <property type="molecule type" value="Genomic_DNA"/>
</dbReference>
<accession>A0AAV1IE61</accession>
<dbReference type="GO" id="GO:0003700">
    <property type="term" value="F:DNA-binding transcription factor activity"/>
    <property type="evidence" value="ECO:0007669"/>
    <property type="project" value="InterPro"/>
</dbReference>
<proteinExistence type="predicted"/>
<feature type="region of interest" description="Disordered" evidence="1">
    <location>
        <begin position="144"/>
        <end position="166"/>
    </location>
</feature>
<dbReference type="Pfam" id="PF07716">
    <property type="entry name" value="bZIP_2"/>
    <property type="match status" value="1"/>
</dbReference>
<evidence type="ECO:0000313" key="4">
    <source>
        <dbReference type="Proteomes" id="UP001314263"/>
    </source>
</evidence>
<feature type="compositionally biased region" description="Basic and acidic residues" evidence="1">
    <location>
        <begin position="111"/>
        <end position="121"/>
    </location>
</feature>
<reference evidence="3 4" key="1">
    <citation type="submission" date="2023-10" db="EMBL/GenBank/DDBJ databases">
        <authorList>
            <person name="Maclean D."/>
            <person name="Macfadyen A."/>
        </authorList>
    </citation>
    <scope>NUCLEOTIDE SEQUENCE [LARGE SCALE GENOMIC DNA]</scope>
</reference>
<feature type="compositionally biased region" description="Basic and acidic residues" evidence="1">
    <location>
        <begin position="151"/>
        <end position="166"/>
    </location>
</feature>
<evidence type="ECO:0000313" key="3">
    <source>
        <dbReference type="EMBL" id="CAK0784482.1"/>
    </source>
</evidence>